<evidence type="ECO:0000313" key="1">
    <source>
        <dbReference type="EMBL" id="MPN57845.1"/>
    </source>
</evidence>
<comment type="caution">
    <text evidence="1">The sequence shown here is derived from an EMBL/GenBank/DDBJ whole genome shotgun (WGS) entry which is preliminary data.</text>
</comment>
<dbReference type="EMBL" id="VSSQ01129892">
    <property type="protein sequence ID" value="MPN57845.1"/>
    <property type="molecule type" value="Genomic_DNA"/>
</dbReference>
<protein>
    <submittedName>
        <fullName evidence="1">Uncharacterized protein</fullName>
    </submittedName>
</protein>
<sequence>MQMVRECGPCVCRHEALPEYAAEVHSGQGCADLPDGELVAVQFCSPFPDRILHTLQLFLQLWLKPCLVGGS</sequence>
<dbReference type="AlphaFoldDB" id="A0A645J2C6"/>
<gene>
    <name evidence="1" type="ORF">SDC9_205541</name>
</gene>
<proteinExistence type="predicted"/>
<accession>A0A645J2C6</accession>
<name>A0A645J2C6_9ZZZZ</name>
<organism evidence="1">
    <name type="scientific">bioreactor metagenome</name>
    <dbReference type="NCBI Taxonomy" id="1076179"/>
    <lineage>
        <taxon>unclassified sequences</taxon>
        <taxon>metagenomes</taxon>
        <taxon>ecological metagenomes</taxon>
    </lineage>
</organism>
<reference evidence="1" key="1">
    <citation type="submission" date="2019-08" db="EMBL/GenBank/DDBJ databases">
        <authorList>
            <person name="Kucharzyk K."/>
            <person name="Murdoch R.W."/>
            <person name="Higgins S."/>
            <person name="Loffler F."/>
        </authorList>
    </citation>
    <scope>NUCLEOTIDE SEQUENCE</scope>
</reference>